<keyword evidence="6" id="KW-0028">Amino-acid biosynthesis</keyword>
<dbReference type="AlphaFoldDB" id="A0A6L5YL04"/>
<evidence type="ECO:0000256" key="7">
    <source>
        <dbReference type="ARBA" id="ARBA00048741"/>
    </source>
</evidence>
<organism evidence="11 12">
    <name type="scientific">Waltera intestinalis</name>
    <dbReference type="NCBI Taxonomy" id="2606635"/>
    <lineage>
        <taxon>Bacteria</taxon>
        <taxon>Bacillati</taxon>
        <taxon>Bacillota</taxon>
        <taxon>Clostridia</taxon>
        <taxon>Lachnospirales</taxon>
        <taxon>Lachnospiraceae</taxon>
        <taxon>Waltera</taxon>
    </lineage>
</organism>
<evidence type="ECO:0000256" key="5">
    <source>
        <dbReference type="ARBA" id="ARBA00022840"/>
    </source>
</evidence>
<feature type="domain" description="Asparagine synthetase" evidence="9">
    <location>
        <begin position="242"/>
        <end position="616"/>
    </location>
</feature>
<evidence type="ECO:0000256" key="6">
    <source>
        <dbReference type="ARBA" id="ARBA00022888"/>
    </source>
</evidence>
<feature type="domain" description="Glutamine amidotransferase type-2" evidence="10">
    <location>
        <begin position="62"/>
        <end position="163"/>
    </location>
</feature>
<comment type="similarity">
    <text evidence="2">Belongs to the asparagine synthetase family.</text>
</comment>
<name>A0A6L5YL04_9FIRM</name>
<evidence type="ECO:0000256" key="4">
    <source>
        <dbReference type="ARBA" id="ARBA00022741"/>
    </source>
</evidence>
<dbReference type="Gene3D" id="3.60.20.10">
    <property type="entry name" value="Glutamine Phosphoribosylpyrophosphate, subunit 1, domain 1"/>
    <property type="match status" value="1"/>
</dbReference>
<evidence type="ECO:0000256" key="1">
    <source>
        <dbReference type="ARBA" id="ARBA00005187"/>
    </source>
</evidence>
<dbReference type="InterPro" id="IPR006426">
    <property type="entry name" value="Asn_synth_AEB"/>
</dbReference>
<comment type="pathway">
    <text evidence="1">Amino-acid biosynthesis; L-asparagine biosynthesis; L-asparagine from L-aspartate (L-Gln route): step 1/1.</text>
</comment>
<dbReference type="InterPro" id="IPR017932">
    <property type="entry name" value="GATase_2_dom"/>
</dbReference>
<proteinExistence type="inferred from homology"/>
<keyword evidence="5 8" id="KW-0067">ATP-binding</keyword>
<feature type="binding site" evidence="8">
    <location>
        <position position="98"/>
    </location>
    <ligand>
        <name>L-glutamine</name>
        <dbReference type="ChEBI" id="CHEBI:58359"/>
    </ligand>
</feature>
<dbReference type="Gene3D" id="3.40.50.620">
    <property type="entry name" value="HUPs"/>
    <property type="match status" value="1"/>
</dbReference>
<evidence type="ECO:0000259" key="9">
    <source>
        <dbReference type="Pfam" id="PF00733"/>
    </source>
</evidence>
<sequence length="636" mass="73385">MSAIWGVIDLQGKKLQAGISQVFAESYQNCVIDRYEEVTVETVYLGCGIQYFTKESVGEKMPLAEEGAFFTADVVLDNREELYAKLLGSKKPLTEMPDGELLYQMYCDYGKDCLNDLLGAFAFVYYDRKEKRAEIVIDAVGDRCVYYAVQNEILYFSSLMEPLIKLMGAGLNDRWITDFLAMDHLFMSNEAEETPYKGIYRVAPAQRVIIQEGKIEKEKYWNPFENFRELKLANDEEYAKAFRQVFCDAVKGVMRGRGDMSILLSGGLDSNAVAAVASGYLKEKGEKLYSYTSVPLKDYVVQKTGWDLEDESEAVQKTTEYLGNVEPTFVNLEGINPWKDRQGELRIMEMPYKSVQNMLWIPECMRRAYDRGSRMMLTGSFGNTTISYTDLEVYMNDLYQRKKWITLYRELKIFSKADGFSMRYAKKQIRNAGKNSSKIKTDWNSLYGKSFVRPAMVEKEGAAERMLAMKRKFAEASLCHDATRKLMVQDVALRQIGEAGTKHSLATGVLLRDPTKDKRVISFCLSLPVEQFCKEGKERRLVREYLKDRIPPHILQAKTKGKQSADLAYRMSLKWEEIRQEWIQLYQSYPDSRYVDSTKACTELLQNPDMEKYTTQMLVRHMYTLMVLELENQMEA</sequence>
<feature type="binding site" evidence="8">
    <location>
        <position position="263"/>
    </location>
    <ligand>
        <name>ATP</name>
        <dbReference type="ChEBI" id="CHEBI:30616"/>
    </ligand>
</feature>
<dbReference type="GO" id="GO:0006529">
    <property type="term" value="P:asparagine biosynthetic process"/>
    <property type="evidence" value="ECO:0007669"/>
    <property type="project" value="UniProtKB-KW"/>
</dbReference>
<dbReference type="Proteomes" id="UP000476055">
    <property type="component" value="Unassembled WGS sequence"/>
</dbReference>
<evidence type="ECO:0000256" key="3">
    <source>
        <dbReference type="ARBA" id="ARBA00012737"/>
    </source>
</evidence>
<feature type="binding site" evidence="8">
    <location>
        <position position="301"/>
    </location>
    <ligand>
        <name>ATP</name>
        <dbReference type="ChEBI" id="CHEBI:30616"/>
    </ligand>
</feature>
<dbReference type="PIRSF" id="PIRSF001589">
    <property type="entry name" value="Asn_synthetase_glu-h"/>
    <property type="match status" value="1"/>
</dbReference>
<dbReference type="PANTHER" id="PTHR43284:SF1">
    <property type="entry name" value="ASPARAGINE SYNTHETASE"/>
    <property type="match status" value="1"/>
</dbReference>
<evidence type="ECO:0000256" key="2">
    <source>
        <dbReference type="ARBA" id="ARBA00005752"/>
    </source>
</evidence>
<dbReference type="EMBL" id="VUMU01000009">
    <property type="protein sequence ID" value="MST58337.1"/>
    <property type="molecule type" value="Genomic_DNA"/>
</dbReference>
<evidence type="ECO:0000313" key="12">
    <source>
        <dbReference type="Proteomes" id="UP000476055"/>
    </source>
</evidence>
<dbReference type="Pfam" id="PF13537">
    <property type="entry name" value="GATase_7"/>
    <property type="match status" value="1"/>
</dbReference>
<protein>
    <recommendedName>
        <fullName evidence="3">asparagine synthase (glutamine-hydrolyzing)</fullName>
        <ecNumber evidence="3">6.3.5.4</ecNumber>
    </recommendedName>
</protein>
<gene>
    <name evidence="11" type="ORF">FYJ59_08815</name>
</gene>
<evidence type="ECO:0000256" key="8">
    <source>
        <dbReference type="PIRSR" id="PIRSR001589-2"/>
    </source>
</evidence>
<dbReference type="InterPro" id="IPR001962">
    <property type="entry name" value="Asn_synthase"/>
</dbReference>
<comment type="caution">
    <text evidence="11">The sequence shown here is derived from an EMBL/GenBank/DDBJ whole genome shotgun (WGS) entry which is preliminary data.</text>
</comment>
<dbReference type="Pfam" id="PF00733">
    <property type="entry name" value="Asn_synthase"/>
    <property type="match status" value="1"/>
</dbReference>
<dbReference type="InterPro" id="IPR014729">
    <property type="entry name" value="Rossmann-like_a/b/a_fold"/>
</dbReference>
<dbReference type="GO" id="GO:0004066">
    <property type="term" value="F:asparagine synthase (glutamine-hydrolyzing) activity"/>
    <property type="evidence" value="ECO:0007669"/>
    <property type="project" value="UniProtKB-EC"/>
</dbReference>
<evidence type="ECO:0000313" key="11">
    <source>
        <dbReference type="EMBL" id="MST58337.1"/>
    </source>
</evidence>
<dbReference type="SUPFAM" id="SSF52402">
    <property type="entry name" value="Adenine nucleotide alpha hydrolases-like"/>
    <property type="match status" value="1"/>
</dbReference>
<dbReference type="RefSeq" id="WP_154496516.1">
    <property type="nucleotide sequence ID" value="NZ_VUMU01000009.1"/>
</dbReference>
<reference evidence="11 12" key="1">
    <citation type="submission" date="2019-08" db="EMBL/GenBank/DDBJ databases">
        <title>In-depth cultivation of the pig gut microbiome towards novel bacterial diversity and tailored functional studies.</title>
        <authorList>
            <person name="Wylensek D."/>
            <person name="Hitch T.C.A."/>
            <person name="Clavel T."/>
        </authorList>
    </citation>
    <scope>NUCLEOTIDE SEQUENCE [LARGE SCALE GENOMIC DNA]</scope>
    <source>
        <strain evidence="11 12">WCA3-601-WT-6H</strain>
    </source>
</reference>
<dbReference type="GO" id="GO:0005524">
    <property type="term" value="F:ATP binding"/>
    <property type="evidence" value="ECO:0007669"/>
    <property type="project" value="UniProtKB-KW"/>
</dbReference>
<keyword evidence="6" id="KW-0061">Asparagine biosynthesis</keyword>
<dbReference type="PANTHER" id="PTHR43284">
    <property type="entry name" value="ASPARAGINE SYNTHETASE (GLUTAMINE-HYDROLYZING)"/>
    <property type="match status" value="1"/>
</dbReference>
<keyword evidence="12" id="KW-1185">Reference proteome</keyword>
<comment type="catalytic activity">
    <reaction evidence="7">
        <text>L-aspartate + L-glutamine + ATP + H2O = L-asparagine + L-glutamate + AMP + diphosphate + H(+)</text>
        <dbReference type="Rhea" id="RHEA:12228"/>
        <dbReference type="ChEBI" id="CHEBI:15377"/>
        <dbReference type="ChEBI" id="CHEBI:15378"/>
        <dbReference type="ChEBI" id="CHEBI:29985"/>
        <dbReference type="ChEBI" id="CHEBI:29991"/>
        <dbReference type="ChEBI" id="CHEBI:30616"/>
        <dbReference type="ChEBI" id="CHEBI:33019"/>
        <dbReference type="ChEBI" id="CHEBI:58048"/>
        <dbReference type="ChEBI" id="CHEBI:58359"/>
        <dbReference type="ChEBI" id="CHEBI:456215"/>
        <dbReference type="EC" id="6.3.5.4"/>
    </reaction>
</comment>
<dbReference type="InterPro" id="IPR051786">
    <property type="entry name" value="ASN_synthetase/amidase"/>
</dbReference>
<dbReference type="EC" id="6.3.5.4" evidence="3"/>
<dbReference type="SUPFAM" id="SSF56235">
    <property type="entry name" value="N-terminal nucleophile aminohydrolases (Ntn hydrolases)"/>
    <property type="match status" value="1"/>
</dbReference>
<dbReference type="InterPro" id="IPR029055">
    <property type="entry name" value="Ntn_hydrolases_N"/>
</dbReference>
<accession>A0A6L5YL04</accession>
<evidence type="ECO:0000259" key="10">
    <source>
        <dbReference type="Pfam" id="PF13537"/>
    </source>
</evidence>
<keyword evidence="4 8" id="KW-0547">Nucleotide-binding</keyword>